<feature type="region of interest" description="Disordered" evidence="1">
    <location>
        <begin position="43"/>
        <end position="89"/>
    </location>
</feature>
<reference evidence="2 3" key="1">
    <citation type="journal article" date="2024" name="G3 (Bethesda)">
        <title>Genome assembly of Hibiscus sabdariffa L. provides insights into metabolisms of medicinal natural products.</title>
        <authorList>
            <person name="Kim T."/>
        </authorList>
    </citation>
    <scope>NUCLEOTIDE SEQUENCE [LARGE SCALE GENOMIC DNA]</scope>
    <source>
        <strain evidence="2">TK-2024</strain>
        <tissue evidence="2">Old leaves</tissue>
    </source>
</reference>
<evidence type="ECO:0000313" key="3">
    <source>
        <dbReference type="Proteomes" id="UP001472677"/>
    </source>
</evidence>
<name>A0ABR2EDH2_9ROSI</name>
<gene>
    <name evidence="2" type="ORF">V6N12_041993</name>
</gene>
<evidence type="ECO:0000256" key="1">
    <source>
        <dbReference type="SAM" id="MobiDB-lite"/>
    </source>
</evidence>
<feature type="region of interest" description="Disordered" evidence="1">
    <location>
        <begin position="165"/>
        <end position="201"/>
    </location>
</feature>
<evidence type="ECO:0000313" key="2">
    <source>
        <dbReference type="EMBL" id="KAK8558693.1"/>
    </source>
</evidence>
<comment type="caution">
    <text evidence="2">The sequence shown here is derived from an EMBL/GenBank/DDBJ whole genome shotgun (WGS) entry which is preliminary data.</text>
</comment>
<proteinExistence type="predicted"/>
<sequence>MTAVGPEKSSDKNEMEGLIRSTEKGNINWVELLFKNQLTQNEFEPERVEQKVGTGNLGLEEPNEVVKNRVAPEVLSPKSPKYLGSRPNQSLLENQFSTVRKEVKNPQLEDGQIFEGGYCVEKVEDWISSPESEENFRNAERVFFPEWESKREKKKRYGSMIQLQDKALSEKEKKNRDWAIHREKKKSKSCEPSELSGKSLSESDLVQHMEILSKKARKEIEMGKRCWDIIRKTKAQQNNK</sequence>
<feature type="compositionally biased region" description="Basic and acidic residues" evidence="1">
    <location>
        <begin position="8"/>
        <end position="21"/>
    </location>
</feature>
<dbReference type="EMBL" id="JBBPBM010000015">
    <property type="protein sequence ID" value="KAK8558693.1"/>
    <property type="molecule type" value="Genomic_DNA"/>
</dbReference>
<accession>A0ABR2EDH2</accession>
<dbReference type="Proteomes" id="UP001472677">
    <property type="component" value="Unassembled WGS sequence"/>
</dbReference>
<protein>
    <submittedName>
        <fullName evidence="2">Uncharacterized protein</fullName>
    </submittedName>
</protein>
<feature type="region of interest" description="Disordered" evidence="1">
    <location>
        <begin position="1"/>
        <end position="21"/>
    </location>
</feature>
<feature type="compositionally biased region" description="Basic and acidic residues" evidence="1">
    <location>
        <begin position="167"/>
        <end position="181"/>
    </location>
</feature>
<organism evidence="2 3">
    <name type="scientific">Hibiscus sabdariffa</name>
    <name type="common">roselle</name>
    <dbReference type="NCBI Taxonomy" id="183260"/>
    <lineage>
        <taxon>Eukaryota</taxon>
        <taxon>Viridiplantae</taxon>
        <taxon>Streptophyta</taxon>
        <taxon>Embryophyta</taxon>
        <taxon>Tracheophyta</taxon>
        <taxon>Spermatophyta</taxon>
        <taxon>Magnoliopsida</taxon>
        <taxon>eudicotyledons</taxon>
        <taxon>Gunneridae</taxon>
        <taxon>Pentapetalae</taxon>
        <taxon>rosids</taxon>
        <taxon>malvids</taxon>
        <taxon>Malvales</taxon>
        <taxon>Malvaceae</taxon>
        <taxon>Malvoideae</taxon>
        <taxon>Hibiscus</taxon>
    </lineage>
</organism>
<keyword evidence="3" id="KW-1185">Reference proteome</keyword>